<keyword evidence="1" id="KW-0812">Transmembrane</keyword>
<keyword evidence="1" id="KW-0998">Cell outer membrane</keyword>
<evidence type="ECO:0000313" key="4">
    <source>
        <dbReference type="Proteomes" id="UP000651271"/>
    </source>
</evidence>
<reference evidence="3 4" key="1">
    <citation type="submission" date="2020-08" db="EMBL/GenBank/DDBJ databases">
        <title>Sphingobacterium sp. DN04309 isolated from aquaculture water.</title>
        <authorList>
            <person name="Zhang M."/>
        </authorList>
    </citation>
    <scope>NUCLEOTIDE SEQUENCE [LARGE SCALE GENOMIC DNA]</scope>
    <source>
        <strain evidence="3 4">DN04309</strain>
    </source>
</reference>
<comment type="subcellular location">
    <subcellularLocation>
        <location evidence="1">Cell outer membrane</location>
        <topology evidence="1">Multi-pass membrane protein</topology>
    </subcellularLocation>
</comment>
<dbReference type="SUPFAM" id="SSF56935">
    <property type="entry name" value="Porins"/>
    <property type="match status" value="1"/>
</dbReference>
<gene>
    <name evidence="3" type="ORF">H8B04_06480</name>
</gene>
<evidence type="ECO:0000313" key="3">
    <source>
        <dbReference type="EMBL" id="MBD1429214.1"/>
    </source>
</evidence>
<dbReference type="InterPro" id="IPR037066">
    <property type="entry name" value="Plug_dom_sf"/>
</dbReference>
<dbReference type="PROSITE" id="PS52016">
    <property type="entry name" value="TONB_DEPENDENT_REC_3"/>
    <property type="match status" value="1"/>
</dbReference>
<name>A0ABR7YD47_9SPHI</name>
<keyword evidence="4" id="KW-1185">Reference proteome</keyword>
<accession>A0ABR7YD47</accession>
<evidence type="ECO:0000256" key="1">
    <source>
        <dbReference type="PROSITE-ProRule" id="PRU01360"/>
    </source>
</evidence>
<proteinExistence type="inferred from homology"/>
<comment type="similarity">
    <text evidence="1">Belongs to the TonB-dependent receptor family.</text>
</comment>
<evidence type="ECO:0000259" key="2">
    <source>
        <dbReference type="Pfam" id="PF07715"/>
    </source>
</evidence>
<keyword evidence="1" id="KW-1134">Transmembrane beta strand</keyword>
<dbReference type="InterPro" id="IPR039426">
    <property type="entry name" value="TonB-dep_rcpt-like"/>
</dbReference>
<keyword evidence="1" id="KW-0813">Transport</keyword>
<dbReference type="InterPro" id="IPR012910">
    <property type="entry name" value="Plug_dom"/>
</dbReference>
<sequence length="882" mass="98860">MMRKLLTAVFILLCTTTQGQDIQQFLDKLQDYSLQKPQEKVYLHTDKPSYSAGENIFFKSYTTIGITNLFSSLSGILYAELISPANNVVQRVTISTPMGIGIGDFTLSDTITEGVYRIRAYTNWMKNAGSDYFFDKKVPIYNGRTDNVITHTTYEKRTNDVLYKINLNSVTGLPISKKRISYTITEGDKVVEKKSQTSSENGSIEIPINNKYVNPILKLRFENIDKNIVNKVVKTIDPKKQPATTLFPEGGKLLKDKINTIAAKSINSQGLGISSKILLKQGSDTIGVFQTNELGMGAISVFLNSGAPLEAEAEYADGTKSVLQVPRIHETGFSILVNNLNDNKLFAQLNASADQLDNSDVYFVVHHLAEVLFVSKSKLNKEELVFTVEKSKLPDGVVTISILDSKFQPIIERPVFCLVQRNLNSRVLLNKSSYRTREKVEVNLDMGEGDDSLLMGAYSASVIDLGKVKFPERAEAHILSSLLLSNDLKGYIENPNYYFNQEGNVKSVDLDYLMLTQGWRNIEWESVGLEVLPKFKPEKSLKISGYTKKIGRSKPEPNAKVQLISTRNYLDFIDTTSNEEGYFEFDNLLFPDSVKFIISARDAVKGKNNIDITYEYDKEFPIDEKVGALESDWDINRQYLDNLKSSKEFFAELERIGLKEKAILIDEVVVTRKQSKAPDYSSNLNGPGNADQILGADDLSTCPTLEMCLAGRLMGVYFQNGVPYNTRGNQPMQIVLDGMYIESENISMINTADVESIEVLRNVNYTSIYGSNGANGLIVITSKRGSSALNNYVPKGILTVQPQGFQVIKNFYKPAYDVDEANKYNSDLRSTIHWEPAIVTNEQGKASFDFFTSDSKGKYLLLIEGIDLQGRLLRREVEFVVE</sequence>
<keyword evidence="1" id="KW-0472">Membrane</keyword>
<dbReference type="Gene3D" id="2.60.40.1930">
    <property type="match status" value="1"/>
</dbReference>
<dbReference type="EMBL" id="JACOIJ010000008">
    <property type="protein sequence ID" value="MBD1429214.1"/>
    <property type="molecule type" value="Genomic_DNA"/>
</dbReference>
<protein>
    <submittedName>
        <fullName evidence="3">TonB-dependent receptor plug domain-containing protein</fullName>
    </submittedName>
</protein>
<dbReference type="Pfam" id="PF07715">
    <property type="entry name" value="Plug"/>
    <property type="match status" value="1"/>
</dbReference>
<keyword evidence="3" id="KW-0675">Receptor</keyword>
<dbReference type="RefSeq" id="WP_190301806.1">
    <property type="nucleotide sequence ID" value="NZ_JACOIJ010000008.1"/>
</dbReference>
<comment type="caution">
    <text evidence="3">The sequence shown here is derived from an EMBL/GenBank/DDBJ whole genome shotgun (WGS) entry which is preliminary data.</text>
</comment>
<dbReference type="Proteomes" id="UP000651271">
    <property type="component" value="Unassembled WGS sequence"/>
</dbReference>
<dbReference type="Gene3D" id="2.170.130.10">
    <property type="entry name" value="TonB-dependent receptor, plug domain"/>
    <property type="match status" value="1"/>
</dbReference>
<feature type="domain" description="TonB-dependent receptor plug" evidence="2">
    <location>
        <begin position="723"/>
        <end position="776"/>
    </location>
</feature>
<organism evidence="3 4">
    <name type="scientific">Sphingobacterium litopenaei</name>
    <dbReference type="NCBI Taxonomy" id="2763500"/>
    <lineage>
        <taxon>Bacteria</taxon>
        <taxon>Pseudomonadati</taxon>
        <taxon>Bacteroidota</taxon>
        <taxon>Sphingobacteriia</taxon>
        <taxon>Sphingobacteriales</taxon>
        <taxon>Sphingobacteriaceae</taxon>
        <taxon>Sphingobacterium</taxon>
    </lineage>
</organism>